<dbReference type="STRING" id="1283841.A0A084QY54"/>
<dbReference type="Proteomes" id="UP000028524">
    <property type="component" value="Unassembled WGS sequence"/>
</dbReference>
<gene>
    <name evidence="1" type="ORF">S40285_10708</name>
</gene>
<dbReference type="InParanoid" id="A0A084QY54"/>
<evidence type="ECO:0000313" key="2">
    <source>
        <dbReference type="Proteomes" id="UP000028524"/>
    </source>
</evidence>
<dbReference type="AlphaFoldDB" id="A0A084QY54"/>
<dbReference type="EMBL" id="KL659692">
    <property type="protein sequence ID" value="KFA68889.1"/>
    <property type="molecule type" value="Genomic_DNA"/>
</dbReference>
<accession>A0A084QY54</accession>
<keyword evidence="2" id="KW-1185">Reference proteome</keyword>
<proteinExistence type="predicted"/>
<evidence type="ECO:0000313" key="1">
    <source>
        <dbReference type="EMBL" id="KFA68889.1"/>
    </source>
</evidence>
<protein>
    <submittedName>
        <fullName evidence="1">Uncharacterized protein</fullName>
    </submittedName>
</protein>
<name>A0A084QY54_STAC4</name>
<dbReference type="HOGENOM" id="CLU_2224914_0_0_1"/>
<reference evidence="1 2" key="1">
    <citation type="journal article" date="2014" name="BMC Genomics">
        <title>Comparative genome sequencing reveals chemotype-specific gene clusters in the toxigenic black mold Stachybotrys.</title>
        <authorList>
            <person name="Semeiks J."/>
            <person name="Borek D."/>
            <person name="Otwinowski Z."/>
            <person name="Grishin N.V."/>
        </authorList>
    </citation>
    <scope>NUCLEOTIDE SEQUENCE [LARGE SCALE GENOMIC DNA]</scope>
    <source>
        <strain evidence="1 2">IBT 40285</strain>
    </source>
</reference>
<organism evidence="1 2">
    <name type="scientific">Stachybotrys chlorohalonatus (strain IBT 40285)</name>
    <dbReference type="NCBI Taxonomy" id="1283841"/>
    <lineage>
        <taxon>Eukaryota</taxon>
        <taxon>Fungi</taxon>
        <taxon>Dikarya</taxon>
        <taxon>Ascomycota</taxon>
        <taxon>Pezizomycotina</taxon>
        <taxon>Sordariomycetes</taxon>
        <taxon>Hypocreomycetidae</taxon>
        <taxon>Hypocreales</taxon>
        <taxon>Stachybotryaceae</taxon>
        <taxon>Stachybotrys</taxon>
    </lineage>
</organism>
<dbReference type="OrthoDB" id="6501611at2759"/>
<sequence length="106" mass="11260">MGIAAARLGFPVGEYALAMNYFDIAAGCSTWQVFLNDESKAQWAGDGEFKLGRAPSRSINGASATRITFSNITVAPGDVFRIEGTPNGQEMAPLDCISFLPLAIVD</sequence>